<proteinExistence type="predicted"/>
<accession>A0ACC2K0Z1</accession>
<evidence type="ECO:0000313" key="2">
    <source>
        <dbReference type="Proteomes" id="UP001153332"/>
    </source>
</evidence>
<gene>
    <name evidence="1" type="ORF">O1611_g298</name>
</gene>
<comment type="caution">
    <text evidence="1">The sequence shown here is derived from an EMBL/GenBank/DDBJ whole genome shotgun (WGS) entry which is preliminary data.</text>
</comment>
<reference evidence="1" key="1">
    <citation type="submission" date="2022-12" db="EMBL/GenBank/DDBJ databases">
        <title>Genome Sequence of Lasiodiplodia mahajangana.</title>
        <authorList>
            <person name="Buettner E."/>
        </authorList>
    </citation>
    <scope>NUCLEOTIDE SEQUENCE</scope>
    <source>
        <strain evidence="1">VT137</strain>
    </source>
</reference>
<evidence type="ECO:0000313" key="1">
    <source>
        <dbReference type="EMBL" id="KAJ8133330.1"/>
    </source>
</evidence>
<sequence>MNDEDLTSLKHQPEAEISSELGKNESQDILDVITDCIQALLRISILIRKVTPRDRFARALQSGNSFMDQFDINYVAQRYNKLDKTGSEWLCERLGRAITKRRQFIWYSREHSGRLIGMSGNYKERRPYVLSNDGDEGMSFDITLGTQVRSSVGTKLSGSIAPPTQASTKASTIDIAMLQQIREDEVNKEDTGSLISASSFLQSESEDSRLHLPSLEEMKKGNSVFECPFCRGLQTFTQESAWRRHAYRDLKAYVCTLGDERCDAEMFEDSRTWFSHELQNHRKQWMCILCSKGRFGRTAEFKSHIKDKHSDVSVDDNQLNTFMKAGQCIVDAIAADQCPFCDEWEATLKNSTPIPPSVSPLEAVITVEPAQFRRHVASHMEQLASFAIPRSMGDDGSEDGSGKGVALSRSTVNAELQMSMPELPNTGDEWISDPPLHIAAASGDLAMFRYLLEEGDDIYLRGETWGTVVDAALSCPSSTRDDILDLLRNHNEASLLPNIPPRTEVPNVGATSRERPVNSREEVDAWSFWGAAKRTNRALPTGKPTWTTWDMQSGRRK</sequence>
<dbReference type="Proteomes" id="UP001153332">
    <property type="component" value="Unassembled WGS sequence"/>
</dbReference>
<dbReference type="EMBL" id="JAPUUL010000022">
    <property type="protein sequence ID" value="KAJ8133330.1"/>
    <property type="molecule type" value="Genomic_DNA"/>
</dbReference>
<name>A0ACC2K0Z1_9PEZI</name>
<keyword evidence="2" id="KW-1185">Reference proteome</keyword>
<protein>
    <submittedName>
        <fullName evidence="1">Uncharacterized protein</fullName>
    </submittedName>
</protein>
<organism evidence="1 2">
    <name type="scientific">Lasiodiplodia mahajangana</name>
    <dbReference type="NCBI Taxonomy" id="1108764"/>
    <lineage>
        <taxon>Eukaryota</taxon>
        <taxon>Fungi</taxon>
        <taxon>Dikarya</taxon>
        <taxon>Ascomycota</taxon>
        <taxon>Pezizomycotina</taxon>
        <taxon>Dothideomycetes</taxon>
        <taxon>Dothideomycetes incertae sedis</taxon>
        <taxon>Botryosphaeriales</taxon>
        <taxon>Botryosphaeriaceae</taxon>
        <taxon>Lasiodiplodia</taxon>
    </lineage>
</organism>